<feature type="transmembrane region" description="Helical" evidence="1">
    <location>
        <begin position="197"/>
        <end position="214"/>
    </location>
</feature>
<sequence length="395" mass="45345">MLTYSVVNWKAKLLYFILFLSFLNAVLRLSEDGLSIYRLFIPLQIFLIYTLSVTEFKKFIVILLLLLLFGATGCMISTYSLNENNLVFLIHYSILILTFFSSSVLISITGETCFYKFTAFFFGFLIVTGIMDLFGVTFPNIEHIPDAIRGIHRIENDYSLALVSFVFVVFSISRKKITASILTFFTSAICFYNDSKVALLFVVAGYFCFIFKNIRFRQKGIQVDIIFFFVIMLIMFLFNYIFSYKIAFPGRDIHIRTNRRACYQIIELNPYGDLYGSISNRTDMVIYTLKDLFSSFGLGIGFGNTLTMLSTAKYAFIGSAKSIHNFPLQFIAGIGLIFSLFLLYSILKQTSLYTKIIFFLMLLASLSQSVGVFSNYYFFCCLFFIILHGKQNGRV</sequence>
<feature type="transmembrane region" description="Helical" evidence="1">
    <location>
        <begin position="12"/>
        <end position="29"/>
    </location>
</feature>
<keyword evidence="1" id="KW-0472">Membrane</keyword>
<feature type="transmembrane region" description="Helical" evidence="1">
    <location>
        <begin position="59"/>
        <end position="79"/>
    </location>
</feature>
<protein>
    <submittedName>
        <fullName evidence="2">Wzy</fullName>
    </submittedName>
</protein>
<organism evidence="2">
    <name type="scientific">Escherichia coli</name>
    <dbReference type="NCBI Taxonomy" id="562"/>
    <lineage>
        <taxon>Bacteria</taxon>
        <taxon>Pseudomonadati</taxon>
        <taxon>Pseudomonadota</taxon>
        <taxon>Gammaproteobacteria</taxon>
        <taxon>Enterobacterales</taxon>
        <taxon>Enterobacteriaceae</taxon>
        <taxon>Escherichia</taxon>
    </lineage>
</organism>
<reference evidence="2" key="1">
    <citation type="journal article" date="2010" name="Carbohydr. Res.">
        <title>Structural and genetic characterization of the O-antigen of Escherichia coli O161 containing a derivative of a higher acidic diamino sugar, legionaminic acid.</title>
        <authorList>
            <person name="Li X."/>
            <person name="Perepelov A.V."/>
            <person name="Wang Q."/>
            <person name="Senchenkova S.N."/>
            <person name="Liu B."/>
            <person name="Shevelev S.D."/>
            <person name="Guo X."/>
            <person name="Shashkov A.S."/>
            <person name="Chen W."/>
            <person name="Wang L."/>
            <person name="Knirel Y.A."/>
        </authorList>
    </citation>
    <scope>NUCLEOTIDE SEQUENCE</scope>
</reference>
<accession>D8WNA6</accession>
<feature type="transmembrane region" description="Helical" evidence="1">
    <location>
        <begin position="328"/>
        <end position="347"/>
    </location>
</feature>
<feature type="transmembrane region" description="Helical" evidence="1">
    <location>
        <begin position="221"/>
        <end position="242"/>
    </location>
</feature>
<feature type="transmembrane region" description="Helical" evidence="1">
    <location>
        <begin position="292"/>
        <end position="316"/>
    </location>
</feature>
<feature type="transmembrane region" description="Helical" evidence="1">
    <location>
        <begin position="158"/>
        <end position="177"/>
    </location>
</feature>
<feature type="transmembrane region" description="Helical" evidence="1">
    <location>
        <begin position="86"/>
        <end position="108"/>
    </location>
</feature>
<name>D8WNA6_ECOLX</name>
<keyword evidence="1" id="KW-1133">Transmembrane helix</keyword>
<proteinExistence type="predicted"/>
<dbReference type="EMBL" id="GU220361">
    <property type="protein sequence ID" value="ADJ19203.1"/>
    <property type="molecule type" value="Genomic_DNA"/>
</dbReference>
<keyword evidence="1" id="KW-0812">Transmembrane</keyword>
<feature type="transmembrane region" description="Helical" evidence="1">
    <location>
        <begin position="359"/>
        <end position="387"/>
    </location>
</feature>
<evidence type="ECO:0000313" key="2">
    <source>
        <dbReference type="EMBL" id="ADJ19203.1"/>
    </source>
</evidence>
<dbReference type="AlphaFoldDB" id="D8WNA6"/>
<gene>
    <name evidence="2" type="primary">wzy</name>
</gene>
<feature type="transmembrane region" description="Helical" evidence="1">
    <location>
        <begin position="114"/>
        <end position="138"/>
    </location>
</feature>
<evidence type="ECO:0000256" key="1">
    <source>
        <dbReference type="SAM" id="Phobius"/>
    </source>
</evidence>